<dbReference type="EMBL" id="HG676733">
    <property type="protein sequence ID" value="CDJ44228.1"/>
    <property type="molecule type" value="Genomic_DNA"/>
</dbReference>
<evidence type="ECO:0000256" key="1">
    <source>
        <dbReference type="ARBA" id="ARBA00001962"/>
    </source>
</evidence>
<dbReference type="Gene3D" id="3.55.40.20">
    <property type="entry name" value="Iron/manganese superoxide dismutase, C-terminal domain"/>
    <property type="match status" value="1"/>
</dbReference>
<dbReference type="GO" id="GO:0046872">
    <property type="term" value="F:metal ion binding"/>
    <property type="evidence" value="ECO:0007669"/>
    <property type="project" value="UniProtKB-KW"/>
</dbReference>
<feature type="domain" description="Manganese/iron superoxide dismutase N-terminal" evidence="12">
    <location>
        <begin position="164"/>
        <end position="228"/>
    </location>
</feature>
<protein>
    <recommendedName>
        <fullName evidence="5">Superoxide dismutase [Fe]</fullName>
        <ecNumber evidence="4">1.15.1.1</ecNumber>
    </recommendedName>
    <alternativeName>
        <fullName evidence="9">FeSOD</fullName>
    </alternativeName>
</protein>
<feature type="coiled-coil region" evidence="10">
    <location>
        <begin position="132"/>
        <end position="159"/>
    </location>
</feature>
<keyword evidence="10" id="KW-0175">Coiled coil</keyword>
<evidence type="ECO:0000256" key="10">
    <source>
        <dbReference type="SAM" id="Coils"/>
    </source>
</evidence>
<evidence type="ECO:0000256" key="4">
    <source>
        <dbReference type="ARBA" id="ARBA00012682"/>
    </source>
</evidence>
<feature type="signal peptide" evidence="11">
    <location>
        <begin position="1"/>
        <end position="22"/>
    </location>
</feature>
<dbReference type="InterPro" id="IPR019831">
    <property type="entry name" value="Mn/Fe_SOD_N"/>
</dbReference>
<evidence type="ECO:0000313" key="15">
    <source>
        <dbReference type="Proteomes" id="UP000030747"/>
    </source>
</evidence>
<dbReference type="SUPFAM" id="SSF54719">
    <property type="entry name" value="Fe,Mn superoxide dismutase (SOD), C-terminal domain"/>
    <property type="match status" value="1"/>
</dbReference>
<dbReference type="PANTHER" id="PTHR42769">
    <property type="entry name" value="SUPEROXIDE DISMUTASE"/>
    <property type="match status" value="1"/>
</dbReference>
<dbReference type="InterPro" id="IPR036314">
    <property type="entry name" value="SOD_C_sf"/>
</dbReference>
<comment type="similarity">
    <text evidence="2">Belongs to the iron/manganese superoxide dismutase family.</text>
</comment>
<dbReference type="VEuPathDB" id="ToxoDB:ETH_00042900"/>
<feature type="domain" description="Manganese/iron superoxide dismutase C-terminal" evidence="13">
    <location>
        <begin position="243"/>
        <end position="340"/>
    </location>
</feature>
<dbReference type="RefSeq" id="XP_013234977.1">
    <property type="nucleotide sequence ID" value="XM_013379523.1"/>
</dbReference>
<dbReference type="EC" id="1.15.1.1" evidence="4"/>
<sequence>MRSAAAALALLLLLALSGHARALSRCSSSSSKCSCTTHAAAAAAFLSASSSRAFPTLGRKQPKETAAAAAAAASATAAAAAPAAAAAEEQQHAAVLLLAAAAHLPIEEIEALEQLRAAKPFSLPPPPPLPQQQLQQLELQQLELQLEQQQQQQQQQKQLLWGFMSVEQLAYHYARHHAGYVKTLNTFAEKDSRLQGLSLEEAVRVPGLPAAAANACGEHFNHSFFFASIGPQTLNPKPLPQTLTRIQEGFGSLENFKSEFKAAALGHFGSGWVWLALGREGLRVLETHDGLALPSVHPELSALLVLDLWEHAYYLDYKNSRAAFVDRFWDAINWAEVERRVEEAESKMKRN</sequence>
<evidence type="ECO:0000256" key="2">
    <source>
        <dbReference type="ARBA" id="ARBA00008714"/>
    </source>
</evidence>
<dbReference type="PANTHER" id="PTHR42769:SF3">
    <property type="entry name" value="SUPEROXIDE DISMUTASE [FE] 2, CHLOROPLASTIC"/>
    <property type="match status" value="1"/>
</dbReference>
<keyword evidence="6" id="KW-0479">Metal-binding</keyword>
<dbReference type="PRINTS" id="PR01703">
    <property type="entry name" value="MNSODISMTASE"/>
</dbReference>
<comment type="subunit">
    <text evidence="3">Homodimer.</text>
</comment>
<dbReference type="InterPro" id="IPR001189">
    <property type="entry name" value="Mn/Fe_SOD"/>
</dbReference>
<dbReference type="VEuPathDB" id="ToxoDB:ETH2_0406200"/>
<gene>
    <name evidence="14" type="ORF">ETH_00042900</name>
</gene>
<dbReference type="Pfam" id="PF02777">
    <property type="entry name" value="Sod_Fe_C"/>
    <property type="match status" value="1"/>
</dbReference>
<dbReference type="Gene3D" id="1.10.287.990">
    <property type="entry name" value="Fe,Mn superoxide dismutase (SOD) domain"/>
    <property type="match status" value="1"/>
</dbReference>
<dbReference type="InterPro" id="IPR019832">
    <property type="entry name" value="Mn/Fe_SOD_C"/>
</dbReference>
<name>U6L4U0_EIMTE</name>
<keyword evidence="8" id="KW-0408">Iron</keyword>
<evidence type="ECO:0000256" key="11">
    <source>
        <dbReference type="SAM" id="SignalP"/>
    </source>
</evidence>
<evidence type="ECO:0000256" key="7">
    <source>
        <dbReference type="ARBA" id="ARBA00023002"/>
    </source>
</evidence>
<evidence type="ECO:0000256" key="8">
    <source>
        <dbReference type="ARBA" id="ARBA00023004"/>
    </source>
</evidence>
<keyword evidence="7" id="KW-0560">Oxidoreductase</keyword>
<organism evidence="14 15">
    <name type="scientific">Eimeria tenella</name>
    <name type="common">Coccidian parasite</name>
    <dbReference type="NCBI Taxonomy" id="5802"/>
    <lineage>
        <taxon>Eukaryota</taxon>
        <taxon>Sar</taxon>
        <taxon>Alveolata</taxon>
        <taxon>Apicomplexa</taxon>
        <taxon>Conoidasida</taxon>
        <taxon>Coccidia</taxon>
        <taxon>Eucoccidiorida</taxon>
        <taxon>Eimeriorina</taxon>
        <taxon>Eimeriidae</taxon>
        <taxon>Eimeria</taxon>
    </lineage>
</organism>
<dbReference type="Proteomes" id="UP000030747">
    <property type="component" value="Unassembled WGS sequence"/>
</dbReference>
<proteinExistence type="inferred from homology"/>
<evidence type="ECO:0000256" key="6">
    <source>
        <dbReference type="ARBA" id="ARBA00022723"/>
    </source>
</evidence>
<dbReference type="OrthoDB" id="239262at2759"/>
<feature type="chain" id="PRO_5004673579" description="Superoxide dismutase [Fe]" evidence="11">
    <location>
        <begin position="23"/>
        <end position="351"/>
    </location>
</feature>
<evidence type="ECO:0000259" key="12">
    <source>
        <dbReference type="Pfam" id="PF00081"/>
    </source>
</evidence>
<evidence type="ECO:0000256" key="9">
    <source>
        <dbReference type="ARBA" id="ARBA00029867"/>
    </source>
</evidence>
<keyword evidence="11" id="KW-0732">Signal</keyword>
<dbReference type="InterPro" id="IPR036324">
    <property type="entry name" value="Mn/Fe_SOD_N_sf"/>
</dbReference>
<evidence type="ECO:0000256" key="3">
    <source>
        <dbReference type="ARBA" id="ARBA00011738"/>
    </source>
</evidence>
<evidence type="ECO:0000259" key="13">
    <source>
        <dbReference type="Pfam" id="PF02777"/>
    </source>
</evidence>
<dbReference type="GeneID" id="25257619"/>
<dbReference type="InterPro" id="IPR019833">
    <property type="entry name" value="Mn/Fe_SOD_BS"/>
</dbReference>
<accession>U6L4U0</accession>
<dbReference type="PROSITE" id="PS00088">
    <property type="entry name" value="SOD_MN"/>
    <property type="match status" value="1"/>
</dbReference>
<dbReference type="Pfam" id="PF00081">
    <property type="entry name" value="Sod_Fe_N"/>
    <property type="match status" value="1"/>
</dbReference>
<dbReference type="SUPFAM" id="SSF46609">
    <property type="entry name" value="Fe,Mn superoxide dismutase (SOD), N-terminal domain"/>
    <property type="match status" value="1"/>
</dbReference>
<reference evidence="14" key="1">
    <citation type="submission" date="2013-10" db="EMBL/GenBank/DDBJ databases">
        <title>Genomic analysis of the causative agents of coccidiosis in chickens.</title>
        <authorList>
            <person name="Reid A.J."/>
            <person name="Blake D."/>
            <person name="Billington K."/>
            <person name="Browne H."/>
            <person name="Dunn M."/>
            <person name="Hung S."/>
            <person name="Kawahara F."/>
            <person name="Miranda-Saavedra D."/>
            <person name="Mourier T."/>
            <person name="Nagra H."/>
            <person name="Otto T.D."/>
            <person name="Rawlings N."/>
            <person name="Sanchez A."/>
            <person name="Sanders M."/>
            <person name="Subramaniam C."/>
            <person name="Tay Y."/>
            <person name="Dear P."/>
            <person name="Doerig C."/>
            <person name="Gruber A."/>
            <person name="Parkinson J."/>
            <person name="Shirley M."/>
            <person name="Wan K.L."/>
            <person name="Berriman M."/>
            <person name="Tomley F."/>
            <person name="Pain A."/>
        </authorList>
    </citation>
    <scope>NUCLEOTIDE SEQUENCE [LARGE SCALE GENOMIC DNA]</scope>
    <source>
        <strain evidence="14">Houghton</strain>
    </source>
</reference>
<dbReference type="AlphaFoldDB" id="U6L4U0"/>
<dbReference type="GO" id="GO:0004784">
    <property type="term" value="F:superoxide dismutase activity"/>
    <property type="evidence" value="ECO:0007669"/>
    <property type="project" value="UniProtKB-EC"/>
</dbReference>
<reference evidence="14" key="2">
    <citation type="submission" date="2013-10" db="EMBL/GenBank/DDBJ databases">
        <authorList>
            <person name="Aslett M."/>
        </authorList>
    </citation>
    <scope>NUCLEOTIDE SEQUENCE [LARGE SCALE GENOMIC DNA]</scope>
    <source>
        <strain evidence="14">Houghton</strain>
    </source>
</reference>
<dbReference type="OMA" id="YARHHAG"/>
<comment type="cofactor">
    <cofactor evidence="1">
        <name>Fe cation</name>
        <dbReference type="ChEBI" id="CHEBI:24875"/>
    </cofactor>
</comment>
<evidence type="ECO:0000313" key="14">
    <source>
        <dbReference type="EMBL" id="CDJ44228.1"/>
    </source>
</evidence>
<evidence type="ECO:0000256" key="5">
    <source>
        <dbReference type="ARBA" id="ARBA00014767"/>
    </source>
</evidence>
<keyword evidence="15" id="KW-1185">Reference proteome</keyword>